<evidence type="ECO:0000313" key="2">
    <source>
        <dbReference type="Proteomes" id="UP001281761"/>
    </source>
</evidence>
<comment type="caution">
    <text evidence="1">The sequence shown here is derived from an EMBL/GenBank/DDBJ whole genome shotgun (WGS) entry which is preliminary data.</text>
</comment>
<sequence>MPQNPSIFPLNSLITACSFQNMTSHRLSSSFKPKLQGIRLIDSTMENVENGLYGTVTPEICHHKEFSCTNCSIVECTNTENDGLTKEIEEDRSFTSSAEQIKVDSTFSHYSFTSCTFTATNTTTSFTLIYNCWTILGNWKMPEKRQTKCEPFLQLQIVSCHSTTLPFVAMLGVLWENDRPSAVDPMSENVLDCQTY</sequence>
<name>A0ABQ9X8Q3_9EUKA</name>
<protein>
    <submittedName>
        <fullName evidence="1">Uncharacterized protein</fullName>
    </submittedName>
</protein>
<reference evidence="1 2" key="1">
    <citation type="journal article" date="2022" name="bioRxiv">
        <title>Genomics of Preaxostyla Flagellates Illuminates Evolutionary Transitions and the Path Towards Mitochondrial Loss.</title>
        <authorList>
            <person name="Novak L.V.F."/>
            <person name="Treitli S.C."/>
            <person name="Pyrih J."/>
            <person name="Halakuc P."/>
            <person name="Pipaliya S.V."/>
            <person name="Vacek V."/>
            <person name="Brzon O."/>
            <person name="Soukal P."/>
            <person name="Eme L."/>
            <person name="Dacks J.B."/>
            <person name="Karnkowska A."/>
            <person name="Elias M."/>
            <person name="Hampl V."/>
        </authorList>
    </citation>
    <scope>NUCLEOTIDE SEQUENCE [LARGE SCALE GENOMIC DNA]</scope>
    <source>
        <strain evidence="1">NAU3</strain>
        <tissue evidence="1">Gut</tissue>
    </source>
</reference>
<gene>
    <name evidence="1" type="ORF">BLNAU_18531</name>
</gene>
<proteinExistence type="predicted"/>
<dbReference type="EMBL" id="JARBJD010000225">
    <property type="protein sequence ID" value="KAK2946555.1"/>
    <property type="molecule type" value="Genomic_DNA"/>
</dbReference>
<evidence type="ECO:0000313" key="1">
    <source>
        <dbReference type="EMBL" id="KAK2946555.1"/>
    </source>
</evidence>
<accession>A0ABQ9X8Q3</accession>
<organism evidence="1 2">
    <name type="scientific">Blattamonas nauphoetae</name>
    <dbReference type="NCBI Taxonomy" id="2049346"/>
    <lineage>
        <taxon>Eukaryota</taxon>
        <taxon>Metamonada</taxon>
        <taxon>Preaxostyla</taxon>
        <taxon>Oxymonadida</taxon>
        <taxon>Blattamonas</taxon>
    </lineage>
</organism>
<dbReference type="Proteomes" id="UP001281761">
    <property type="component" value="Unassembled WGS sequence"/>
</dbReference>
<keyword evidence="2" id="KW-1185">Reference proteome</keyword>